<reference evidence="2" key="1">
    <citation type="journal article" date="2023" name="Mol. Phylogenet. Evol.">
        <title>Genome-scale phylogeny and comparative genomics of the fungal order Sordariales.</title>
        <authorList>
            <person name="Hensen N."/>
            <person name="Bonometti L."/>
            <person name="Westerberg I."/>
            <person name="Brannstrom I.O."/>
            <person name="Guillou S."/>
            <person name="Cros-Aarteil S."/>
            <person name="Calhoun S."/>
            <person name="Haridas S."/>
            <person name="Kuo A."/>
            <person name="Mondo S."/>
            <person name="Pangilinan J."/>
            <person name="Riley R."/>
            <person name="LaButti K."/>
            <person name="Andreopoulos B."/>
            <person name="Lipzen A."/>
            <person name="Chen C."/>
            <person name="Yan M."/>
            <person name="Daum C."/>
            <person name="Ng V."/>
            <person name="Clum A."/>
            <person name="Steindorff A."/>
            <person name="Ohm R.A."/>
            <person name="Martin F."/>
            <person name="Silar P."/>
            <person name="Natvig D.O."/>
            <person name="Lalanne C."/>
            <person name="Gautier V."/>
            <person name="Ament-Velasquez S.L."/>
            <person name="Kruys A."/>
            <person name="Hutchinson M.I."/>
            <person name="Powell A.J."/>
            <person name="Barry K."/>
            <person name="Miller A.N."/>
            <person name="Grigoriev I.V."/>
            <person name="Debuchy R."/>
            <person name="Gladieux P."/>
            <person name="Hiltunen Thoren M."/>
            <person name="Johannesson H."/>
        </authorList>
    </citation>
    <scope>NUCLEOTIDE SEQUENCE</scope>
    <source>
        <strain evidence="2">PSN293</strain>
    </source>
</reference>
<dbReference type="EMBL" id="MU858124">
    <property type="protein sequence ID" value="KAK4212613.1"/>
    <property type="molecule type" value="Genomic_DNA"/>
</dbReference>
<evidence type="ECO:0000313" key="3">
    <source>
        <dbReference type="Proteomes" id="UP001301769"/>
    </source>
</evidence>
<feature type="transmembrane region" description="Helical" evidence="1">
    <location>
        <begin position="27"/>
        <end position="46"/>
    </location>
</feature>
<proteinExistence type="predicted"/>
<gene>
    <name evidence="2" type="ORF">QBC37DRAFT_287682</name>
</gene>
<name>A0AAN6Y4P2_9PEZI</name>
<evidence type="ECO:0000256" key="1">
    <source>
        <dbReference type="SAM" id="Phobius"/>
    </source>
</evidence>
<keyword evidence="1" id="KW-0812">Transmembrane</keyword>
<dbReference type="AlphaFoldDB" id="A0AAN6Y4P2"/>
<sequence length="225" mass="24940">FPSRWTIYPTISDPSIYPECPATRDTFIGFIIANAIVTVIGVIIGCRPILNRLTCNKLAKKGRTKTILYNWIPSIVMQILANVACGAVIHATPGYEHIRVEDVVMLYLIRPRISLIAMSTAAAFVVLKDEYPWMYSMLSSAVTEVVLQLMAACWVVARGYKTAFGDSGFIAIAVFMLIGLGMTTIVTGIIIFMSRPYDSTGGKLFDMTSWHGIRISNSFGNRLWN</sequence>
<organism evidence="2 3">
    <name type="scientific">Rhypophila decipiens</name>
    <dbReference type="NCBI Taxonomy" id="261697"/>
    <lineage>
        <taxon>Eukaryota</taxon>
        <taxon>Fungi</taxon>
        <taxon>Dikarya</taxon>
        <taxon>Ascomycota</taxon>
        <taxon>Pezizomycotina</taxon>
        <taxon>Sordariomycetes</taxon>
        <taxon>Sordariomycetidae</taxon>
        <taxon>Sordariales</taxon>
        <taxon>Naviculisporaceae</taxon>
        <taxon>Rhypophila</taxon>
    </lineage>
</organism>
<accession>A0AAN6Y4P2</accession>
<feature type="transmembrane region" description="Helical" evidence="1">
    <location>
        <begin position="134"/>
        <end position="157"/>
    </location>
</feature>
<keyword evidence="3" id="KW-1185">Reference proteome</keyword>
<feature type="non-terminal residue" evidence="2">
    <location>
        <position position="1"/>
    </location>
</feature>
<keyword evidence="1" id="KW-1133">Transmembrane helix</keyword>
<comment type="caution">
    <text evidence="2">The sequence shown here is derived from an EMBL/GenBank/DDBJ whole genome shotgun (WGS) entry which is preliminary data.</text>
</comment>
<keyword evidence="1" id="KW-0472">Membrane</keyword>
<reference evidence="2" key="2">
    <citation type="submission" date="2023-05" db="EMBL/GenBank/DDBJ databases">
        <authorList>
            <consortium name="Lawrence Berkeley National Laboratory"/>
            <person name="Steindorff A."/>
            <person name="Hensen N."/>
            <person name="Bonometti L."/>
            <person name="Westerberg I."/>
            <person name="Brannstrom I.O."/>
            <person name="Guillou S."/>
            <person name="Cros-Aarteil S."/>
            <person name="Calhoun S."/>
            <person name="Haridas S."/>
            <person name="Kuo A."/>
            <person name="Mondo S."/>
            <person name="Pangilinan J."/>
            <person name="Riley R."/>
            <person name="Labutti K."/>
            <person name="Andreopoulos B."/>
            <person name="Lipzen A."/>
            <person name="Chen C."/>
            <person name="Yanf M."/>
            <person name="Daum C."/>
            <person name="Ng V."/>
            <person name="Clum A."/>
            <person name="Ohm R."/>
            <person name="Martin F."/>
            <person name="Silar P."/>
            <person name="Natvig D."/>
            <person name="Lalanne C."/>
            <person name="Gautier V."/>
            <person name="Ament-Velasquez S.L."/>
            <person name="Kruys A."/>
            <person name="Hutchinson M.I."/>
            <person name="Powell A.J."/>
            <person name="Barry K."/>
            <person name="Miller A.N."/>
            <person name="Grigoriev I.V."/>
            <person name="Debuchy R."/>
            <person name="Gladieux P."/>
            <person name="Thoren M.H."/>
            <person name="Johannesson H."/>
        </authorList>
    </citation>
    <scope>NUCLEOTIDE SEQUENCE</scope>
    <source>
        <strain evidence="2">PSN293</strain>
    </source>
</reference>
<feature type="transmembrane region" description="Helical" evidence="1">
    <location>
        <begin position="67"/>
        <end position="89"/>
    </location>
</feature>
<protein>
    <submittedName>
        <fullName evidence="2">Uncharacterized protein</fullName>
    </submittedName>
</protein>
<feature type="transmembrane region" description="Helical" evidence="1">
    <location>
        <begin position="169"/>
        <end position="193"/>
    </location>
</feature>
<evidence type="ECO:0000313" key="2">
    <source>
        <dbReference type="EMBL" id="KAK4212613.1"/>
    </source>
</evidence>
<feature type="transmembrane region" description="Helical" evidence="1">
    <location>
        <begin position="109"/>
        <end position="127"/>
    </location>
</feature>
<dbReference type="Proteomes" id="UP001301769">
    <property type="component" value="Unassembled WGS sequence"/>
</dbReference>